<organism evidence="3 4">
    <name type="scientific">Clostridium bovifaecis</name>
    <dbReference type="NCBI Taxonomy" id="2184719"/>
    <lineage>
        <taxon>Bacteria</taxon>
        <taxon>Bacillati</taxon>
        <taxon>Bacillota</taxon>
        <taxon>Clostridia</taxon>
        <taxon>Eubacteriales</taxon>
        <taxon>Clostridiaceae</taxon>
        <taxon>Clostridium</taxon>
    </lineage>
</organism>
<dbReference type="GO" id="GO:0016787">
    <property type="term" value="F:hydrolase activity"/>
    <property type="evidence" value="ECO:0007669"/>
    <property type="project" value="UniProtKB-KW"/>
</dbReference>
<dbReference type="SMART" id="SM00487">
    <property type="entry name" value="DEXDc"/>
    <property type="match status" value="1"/>
</dbReference>
<dbReference type="SUPFAM" id="SSF52540">
    <property type="entry name" value="P-loop containing nucleoside triphosphate hydrolases"/>
    <property type="match status" value="1"/>
</dbReference>
<feature type="domain" description="Helicase ATP-binding" evidence="2">
    <location>
        <begin position="260"/>
        <end position="421"/>
    </location>
</feature>
<evidence type="ECO:0000313" key="3">
    <source>
        <dbReference type="EMBL" id="QGU95455.1"/>
    </source>
</evidence>
<dbReference type="Pfam" id="PF00176">
    <property type="entry name" value="SNF2-rel_dom"/>
    <property type="match status" value="1"/>
</dbReference>
<dbReference type="Gene3D" id="3.40.50.10810">
    <property type="entry name" value="Tandem AAA-ATPase domain"/>
    <property type="match status" value="1"/>
</dbReference>
<evidence type="ECO:0000313" key="4">
    <source>
        <dbReference type="Proteomes" id="UP000422764"/>
    </source>
</evidence>
<dbReference type="PROSITE" id="PS51192">
    <property type="entry name" value="HELICASE_ATP_BIND_1"/>
    <property type="match status" value="1"/>
</dbReference>
<name>A0A6I6FCB2_9CLOT</name>
<dbReference type="InterPro" id="IPR000330">
    <property type="entry name" value="SNF2_N"/>
</dbReference>
<keyword evidence="4" id="KW-1185">Reference proteome</keyword>
<dbReference type="AlphaFoldDB" id="A0A6I6FCB2"/>
<dbReference type="PANTHER" id="PTHR45766">
    <property type="entry name" value="DNA ANNEALING HELICASE AND ENDONUCLEASE ZRANB3 FAMILY MEMBER"/>
    <property type="match status" value="1"/>
</dbReference>
<gene>
    <name evidence="3" type="ORF">GOM49_10460</name>
</gene>
<dbReference type="InterPro" id="IPR027417">
    <property type="entry name" value="P-loop_NTPase"/>
</dbReference>
<proteinExistence type="predicted"/>
<dbReference type="CDD" id="cd18011">
    <property type="entry name" value="DEXDc_RapA"/>
    <property type="match status" value="1"/>
</dbReference>
<dbReference type="GO" id="GO:0005524">
    <property type="term" value="F:ATP binding"/>
    <property type="evidence" value="ECO:0007669"/>
    <property type="project" value="UniProtKB-KW"/>
</dbReference>
<dbReference type="InterPro" id="IPR057342">
    <property type="entry name" value="DEXDc_RapA"/>
</dbReference>
<accession>A0A6I6FCB2</accession>
<dbReference type="EMBL" id="CP046522">
    <property type="protein sequence ID" value="QGU95455.1"/>
    <property type="molecule type" value="Genomic_DNA"/>
</dbReference>
<dbReference type="PANTHER" id="PTHR45766:SF6">
    <property type="entry name" value="SWI_SNF-RELATED MATRIX-ASSOCIATED ACTIN-DEPENDENT REGULATOR OF CHROMATIN SUBFAMILY A-LIKE PROTEIN 1"/>
    <property type="match status" value="1"/>
</dbReference>
<dbReference type="GO" id="GO:0006281">
    <property type="term" value="P:DNA repair"/>
    <property type="evidence" value="ECO:0007669"/>
    <property type="project" value="TreeGrafter"/>
</dbReference>
<dbReference type="GO" id="GO:0004386">
    <property type="term" value="F:helicase activity"/>
    <property type="evidence" value="ECO:0007669"/>
    <property type="project" value="UniProtKB-KW"/>
</dbReference>
<evidence type="ECO:0000256" key="1">
    <source>
        <dbReference type="ARBA" id="ARBA00022801"/>
    </source>
</evidence>
<dbReference type="InterPro" id="IPR014001">
    <property type="entry name" value="Helicase_ATP-bd"/>
</dbReference>
<dbReference type="InterPro" id="IPR038718">
    <property type="entry name" value="SNF2-like_sf"/>
</dbReference>
<protein>
    <recommendedName>
        <fullName evidence="2">Helicase ATP-binding domain-containing protein</fullName>
    </recommendedName>
</protein>
<dbReference type="GO" id="GO:0031297">
    <property type="term" value="P:replication fork processing"/>
    <property type="evidence" value="ECO:0007669"/>
    <property type="project" value="TreeGrafter"/>
</dbReference>
<evidence type="ECO:0000259" key="2">
    <source>
        <dbReference type="PROSITE" id="PS51192"/>
    </source>
</evidence>
<dbReference type="CDD" id="cd10311">
    <property type="entry name" value="PLDc_N_DEXD_c"/>
    <property type="match status" value="1"/>
</dbReference>
<keyword evidence="1" id="KW-0378">Hydrolase</keyword>
<dbReference type="Proteomes" id="UP000422764">
    <property type="component" value="Chromosome"/>
</dbReference>
<sequence length="601" mass="70746">MELKMLDNKKYGKVGDELKNNIEKGSKLSIISAYFTIYAYKELQKELNKIDRLRFIFTEPTFVKKEKELAREYYIEKNYEKKFSGNEFEIKLRNELNQASVAKECAKWLEDKVDIKSFKQPNPAQQRLIYLENKNNHMSINGTVDFTTDGLGFSASNRVDMNTCVHGKEATEHFLQMFDSIWENESIVQDIKKEVLQHMQVIYKENTPEFIYFITLYNIFKDYLDELTEDNIVKVRTGFKDTVIWNKLYKFQKDGVLGAIDKLEKYNGCIIADSVGLGKTFSALAVIKYYELRNDRVLVLAPKKLRENWSIYTQNDKRNILLQDRFNYDVLNHTDLNRYEGYSGEINLETVNWSNYDLIVIDESHNFRNNSPHKDKVTRYSRLLNDVIKAGVETKILMLSATPVNNKMNDLKNQISFITEGEDKAFKDDGIDSIEQTLRKAQLVFNKWLKLSDKERTVDNFIEMMNMDYFKLLDIVTIARSRKHIEKYYNLNEIGRFPKRKKPLNIYADIDSDFKFPPLEYVNKTIKNLNLSAYSPLKYVLPEKRNEYGKKYDIYVKQGKSVFKQTDREQSLVNLMRVNILKRMESSINSFGITHGFQELL</sequence>
<reference evidence="3 4" key="1">
    <citation type="submission" date="2019-12" db="EMBL/GenBank/DDBJ databases">
        <title>Genome sequenceing of Clostridium bovifaecis.</title>
        <authorList>
            <person name="Yao Y."/>
        </authorList>
    </citation>
    <scope>NUCLEOTIDE SEQUENCE [LARGE SCALE GENOMIC DNA]</scope>
    <source>
        <strain evidence="3 4">BXX</strain>
    </source>
</reference>